<organism evidence="1 2">
    <name type="scientific">Imperialibacter roseus</name>
    <dbReference type="NCBI Taxonomy" id="1324217"/>
    <lineage>
        <taxon>Bacteria</taxon>
        <taxon>Pseudomonadati</taxon>
        <taxon>Bacteroidota</taxon>
        <taxon>Cytophagia</taxon>
        <taxon>Cytophagales</taxon>
        <taxon>Flammeovirgaceae</taxon>
        <taxon>Imperialibacter</taxon>
    </lineage>
</organism>
<gene>
    <name evidence="1" type="ORF">RT717_26990</name>
</gene>
<accession>A0ABZ0INW7</accession>
<reference evidence="1 2" key="1">
    <citation type="journal article" date="2023" name="Microbiol. Resour. Announc.">
        <title>Complete Genome Sequence of Imperialibacter roseus strain P4T.</title>
        <authorList>
            <person name="Tizabi D.R."/>
            <person name="Bachvaroff T."/>
            <person name="Hill R.T."/>
        </authorList>
    </citation>
    <scope>NUCLEOTIDE SEQUENCE [LARGE SCALE GENOMIC DNA]</scope>
    <source>
        <strain evidence="1 2">P4T</strain>
    </source>
</reference>
<dbReference type="EMBL" id="CP136051">
    <property type="protein sequence ID" value="WOK06722.1"/>
    <property type="molecule type" value="Genomic_DNA"/>
</dbReference>
<protein>
    <submittedName>
        <fullName evidence="1">Uncharacterized protein</fullName>
    </submittedName>
</protein>
<keyword evidence="2" id="KW-1185">Reference proteome</keyword>
<sequence>MSKKETEKKKPKVAKDLSGFEISIDTFGEISSNLQIDKINEFLNKNVDDKKLRDREDIEEIKKKTSKDED</sequence>
<evidence type="ECO:0000313" key="2">
    <source>
        <dbReference type="Proteomes" id="UP001302349"/>
    </source>
</evidence>
<proteinExistence type="predicted"/>
<evidence type="ECO:0000313" key="1">
    <source>
        <dbReference type="EMBL" id="WOK06722.1"/>
    </source>
</evidence>
<dbReference type="Proteomes" id="UP001302349">
    <property type="component" value="Chromosome"/>
</dbReference>
<name>A0ABZ0INW7_9BACT</name>
<dbReference type="RefSeq" id="WP_317489427.1">
    <property type="nucleotide sequence ID" value="NZ_CP136051.1"/>
</dbReference>